<proteinExistence type="predicted"/>
<accession>A0A5N6UPN2</accession>
<sequence length="162" mass="18047">MDRRLHTGSVAGLCDGPTAICKGYHCALKPMGNSAGVQSIRTHGSCQYSELQNQGLPLWCGKFDTIRHIHVVAMGLLRVWESLGHAEARDLLSLRLYRYAVGGFSSYRIFLIKTCSASMPRYFTVSVIFTLGIQRFQVEMPCFLPKILTMPLHQPGGMSLRV</sequence>
<name>A0A5N6UPN2_ASPTM</name>
<dbReference type="AlphaFoldDB" id="A0A5N6UPN2"/>
<organism evidence="1 2">
    <name type="scientific">Aspergillus tamarii</name>
    <dbReference type="NCBI Taxonomy" id="41984"/>
    <lineage>
        <taxon>Eukaryota</taxon>
        <taxon>Fungi</taxon>
        <taxon>Dikarya</taxon>
        <taxon>Ascomycota</taxon>
        <taxon>Pezizomycotina</taxon>
        <taxon>Eurotiomycetes</taxon>
        <taxon>Eurotiomycetidae</taxon>
        <taxon>Eurotiales</taxon>
        <taxon>Aspergillaceae</taxon>
        <taxon>Aspergillus</taxon>
        <taxon>Aspergillus subgen. Circumdati</taxon>
    </lineage>
</organism>
<dbReference type="Proteomes" id="UP000326950">
    <property type="component" value="Unassembled WGS sequence"/>
</dbReference>
<keyword evidence="2" id="KW-1185">Reference proteome</keyword>
<gene>
    <name evidence="1" type="ORF">BDV40DRAFT_269895</name>
</gene>
<evidence type="ECO:0000313" key="2">
    <source>
        <dbReference type="Proteomes" id="UP000326950"/>
    </source>
</evidence>
<reference evidence="1 2" key="1">
    <citation type="submission" date="2019-04" db="EMBL/GenBank/DDBJ databases">
        <title>Friends and foes A comparative genomics study of 23 Aspergillus species from section Flavi.</title>
        <authorList>
            <consortium name="DOE Joint Genome Institute"/>
            <person name="Kjaerbolling I."/>
            <person name="Vesth T."/>
            <person name="Frisvad J.C."/>
            <person name="Nybo J.L."/>
            <person name="Theobald S."/>
            <person name="Kildgaard S."/>
            <person name="Isbrandt T."/>
            <person name="Kuo A."/>
            <person name="Sato A."/>
            <person name="Lyhne E.K."/>
            <person name="Kogle M.E."/>
            <person name="Wiebenga A."/>
            <person name="Kun R.S."/>
            <person name="Lubbers R.J."/>
            <person name="Makela M.R."/>
            <person name="Barry K."/>
            <person name="Chovatia M."/>
            <person name="Clum A."/>
            <person name="Daum C."/>
            <person name="Haridas S."/>
            <person name="He G."/>
            <person name="LaButti K."/>
            <person name="Lipzen A."/>
            <person name="Mondo S."/>
            <person name="Riley R."/>
            <person name="Salamov A."/>
            <person name="Simmons B.A."/>
            <person name="Magnuson J.K."/>
            <person name="Henrissat B."/>
            <person name="Mortensen U.H."/>
            <person name="Larsen T.O."/>
            <person name="Devries R.P."/>
            <person name="Grigoriev I.V."/>
            <person name="Machida M."/>
            <person name="Baker S.E."/>
            <person name="Andersen M.R."/>
        </authorList>
    </citation>
    <scope>NUCLEOTIDE SEQUENCE [LARGE SCALE GENOMIC DNA]</scope>
    <source>
        <strain evidence="1 2">CBS 117626</strain>
    </source>
</reference>
<protein>
    <submittedName>
        <fullName evidence="1">Uncharacterized protein</fullName>
    </submittedName>
</protein>
<dbReference type="EMBL" id="ML738654">
    <property type="protein sequence ID" value="KAE8160612.1"/>
    <property type="molecule type" value="Genomic_DNA"/>
</dbReference>
<evidence type="ECO:0000313" key="1">
    <source>
        <dbReference type="EMBL" id="KAE8160612.1"/>
    </source>
</evidence>